<dbReference type="SUPFAM" id="SSF53056">
    <property type="entry name" value="beta-carbonic anhydrase, cab"/>
    <property type="match status" value="1"/>
</dbReference>
<keyword evidence="3 7" id="KW-0479">Metal-binding</keyword>
<dbReference type="SMART" id="SM00947">
    <property type="entry name" value="Pro_CA"/>
    <property type="match status" value="1"/>
</dbReference>
<keyword evidence="4 7" id="KW-0862">Zinc</keyword>
<comment type="catalytic activity">
    <reaction evidence="6">
        <text>hydrogencarbonate + H(+) = CO2 + H2O</text>
        <dbReference type="Rhea" id="RHEA:10748"/>
        <dbReference type="ChEBI" id="CHEBI:15377"/>
        <dbReference type="ChEBI" id="CHEBI:15378"/>
        <dbReference type="ChEBI" id="CHEBI:16526"/>
        <dbReference type="ChEBI" id="CHEBI:17544"/>
        <dbReference type="EC" id="4.2.1.1"/>
    </reaction>
</comment>
<dbReference type="Gene3D" id="3.40.1050.10">
    <property type="entry name" value="Carbonic anhydrase"/>
    <property type="match status" value="1"/>
</dbReference>
<organism evidence="8 9">
    <name type="scientific">Desulfurobacterium atlanticum</name>
    <dbReference type="NCBI Taxonomy" id="240169"/>
    <lineage>
        <taxon>Bacteria</taxon>
        <taxon>Pseudomonadati</taxon>
        <taxon>Aquificota</taxon>
        <taxon>Aquificia</taxon>
        <taxon>Desulfurobacteriales</taxon>
        <taxon>Desulfurobacteriaceae</taxon>
        <taxon>Desulfurobacterium</taxon>
    </lineage>
</organism>
<evidence type="ECO:0000256" key="7">
    <source>
        <dbReference type="PIRSR" id="PIRSR601765-1"/>
    </source>
</evidence>
<dbReference type="PANTHER" id="PTHR11002">
    <property type="entry name" value="CARBONIC ANHYDRASE"/>
    <property type="match status" value="1"/>
</dbReference>
<evidence type="ECO:0000256" key="3">
    <source>
        <dbReference type="ARBA" id="ARBA00022723"/>
    </source>
</evidence>
<feature type="binding site" evidence="7">
    <location>
        <position position="44"/>
    </location>
    <ligand>
        <name>Zn(2+)</name>
        <dbReference type="ChEBI" id="CHEBI:29105"/>
    </ligand>
</feature>
<dbReference type="GO" id="GO:0008270">
    <property type="term" value="F:zinc ion binding"/>
    <property type="evidence" value="ECO:0007669"/>
    <property type="project" value="InterPro"/>
</dbReference>
<dbReference type="GO" id="GO:0004089">
    <property type="term" value="F:carbonate dehydratase activity"/>
    <property type="evidence" value="ECO:0007669"/>
    <property type="project" value="UniProtKB-EC"/>
</dbReference>
<evidence type="ECO:0000256" key="2">
    <source>
        <dbReference type="ARBA" id="ARBA00012925"/>
    </source>
</evidence>
<feature type="binding site" evidence="7">
    <location>
        <position position="99"/>
    </location>
    <ligand>
        <name>Zn(2+)</name>
        <dbReference type="ChEBI" id="CHEBI:29105"/>
    </ligand>
</feature>
<dbReference type="Proteomes" id="UP000198405">
    <property type="component" value="Unassembled WGS sequence"/>
</dbReference>
<dbReference type="OrthoDB" id="9792260at2"/>
<evidence type="ECO:0000256" key="4">
    <source>
        <dbReference type="ARBA" id="ARBA00022833"/>
    </source>
</evidence>
<evidence type="ECO:0000256" key="5">
    <source>
        <dbReference type="ARBA" id="ARBA00023239"/>
    </source>
</evidence>
<sequence>MEQNSKELIKEILLTNDRFLKGKSRDFFKEHINSQAPKITLVTCSDSRVQTEIFTEDAINKVFIIRNIGNQIENNLGSVDYGVLHLKTPILFILGHTNCGAIKTFISGYENENHSIRYELDHLHIPLKEITKNKGDIQKAIEENIHWQVGIAVKRYKTLIENKELSVLGGIYDFGNYYNKGFGRIVIININGEKERESIKENLTKQDIPAELLEKITI</sequence>
<protein>
    <recommendedName>
        <fullName evidence="2">carbonic anhydrase</fullName>
        <ecNumber evidence="2">4.2.1.1</ecNumber>
    </recommendedName>
</protein>
<dbReference type="InterPro" id="IPR036874">
    <property type="entry name" value="Carbonic_anhydrase_sf"/>
</dbReference>
<keyword evidence="9" id="KW-1185">Reference proteome</keyword>
<dbReference type="EC" id="4.2.1.1" evidence="2"/>
<feature type="binding site" evidence="7">
    <location>
        <position position="46"/>
    </location>
    <ligand>
        <name>Zn(2+)</name>
        <dbReference type="ChEBI" id="CHEBI:29105"/>
    </ligand>
</feature>
<evidence type="ECO:0000313" key="8">
    <source>
        <dbReference type="EMBL" id="SNR87809.1"/>
    </source>
</evidence>
<feature type="binding site" evidence="7">
    <location>
        <position position="96"/>
    </location>
    <ligand>
        <name>Zn(2+)</name>
        <dbReference type="ChEBI" id="CHEBI:29105"/>
    </ligand>
</feature>
<comment type="cofactor">
    <cofactor evidence="7">
        <name>Zn(2+)</name>
        <dbReference type="ChEBI" id="CHEBI:29105"/>
    </cofactor>
    <text evidence="7">Binds 1 zinc ion per subunit.</text>
</comment>
<dbReference type="PANTHER" id="PTHR11002:SF76">
    <property type="entry name" value="CARBONIC ANHYDRASE"/>
    <property type="match status" value="1"/>
</dbReference>
<keyword evidence="5" id="KW-0456">Lyase</keyword>
<dbReference type="EMBL" id="FZOB01000013">
    <property type="protein sequence ID" value="SNR87809.1"/>
    <property type="molecule type" value="Genomic_DNA"/>
</dbReference>
<comment type="similarity">
    <text evidence="1">Belongs to the beta-class carbonic anhydrase family.</text>
</comment>
<dbReference type="Pfam" id="PF00484">
    <property type="entry name" value="Pro_CA"/>
    <property type="match status" value="1"/>
</dbReference>
<reference evidence="9" key="1">
    <citation type="submission" date="2017-06" db="EMBL/GenBank/DDBJ databases">
        <authorList>
            <person name="Varghese N."/>
            <person name="Submissions S."/>
        </authorList>
    </citation>
    <scope>NUCLEOTIDE SEQUENCE [LARGE SCALE GENOMIC DNA]</scope>
    <source>
        <strain evidence="9">DSM 15668</strain>
    </source>
</reference>
<accession>A0A238ZX23</accession>
<dbReference type="InterPro" id="IPR001765">
    <property type="entry name" value="Carbonic_anhydrase"/>
</dbReference>
<proteinExistence type="inferred from homology"/>
<dbReference type="RefSeq" id="WP_089323531.1">
    <property type="nucleotide sequence ID" value="NZ_FZOB01000013.1"/>
</dbReference>
<gene>
    <name evidence="8" type="ORF">SAMN06265340_1133</name>
</gene>
<evidence type="ECO:0000256" key="6">
    <source>
        <dbReference type="ARBA" id="ARBA00048348"/>
    </source>
</evidence>
<dbReference type="AlphaFoldDB" id="A0A238ZX23"/>
<evidence type="ECO:0000256" key="1">
    <source>
        <dbReference type="ARBA" id="ARBA00006217"/>
    </source>
</evidence>
<name>A0A238ZX23_9BACT</name>
<evidence type="ECO:0000313" key="9">
    <source>
        <dbReference type="Proteomes" id="UP000198405"/>
    </source>
</evidence>